<accession>A0A443JRE4</accession>
<evidence type="ECO:0000313" key="2">
    <source>
        <dbReference type="Proteomes" id="UP000284476"/>
    </source>
</evidence>
<proteinExistence type="predicted"/>
<protein>
    <submittedName>
        <fullName evidence="1">Uncharacterized protein</fullName>
    </submittedName>
</protein>
<reference evidence="1 2" key="2">
    <citation type="submission" date="2019-01" db="EMBL/GenBank/DDBJ databases">
        <authorList>
            <person name="Li Y."/>
        </authorList>
    </citation>
    <scope>NUCLEOTIDE SEQUENCE [LARGE SCALE GENOMIC DNA]</scope>
    <source>
        <strain evidence="1 2">SK2B-1</strain>
    </source>
</reference>
<dbReference type="RefSeq" id="WP_128208069.1">
    <property type="nucleotide sequence ID" value="NZ_JBHRSO010000013.1"/>
</dbReference>
<dbReference type="AlphaFoldDB" id="A0A443JRE4"/>
<dbReference type="Proteomes" id="UP000284476">
    <property type="component" value="Unassembled WGS sequence"/>
</dbReference>
<comment type="caution">
    <text evidence="1">The sequence shown here is derived from an EMBL/GenBank/DDBJ whole genome shotgun (WGS) entry which is preliminary data.</text>
</comment>
<sequence length="88" mass="9891">MNSEISPPYDDAVAEAEGWFISYAPGNSDGTNWRLERRDEDAVFNSDHDAHRHVVAKATEGSEYHRACLAFLRDHEPIEYGIVTGVAR</sequence>
<organism evidence="1 2">
    <name type="scientific">Paenirhodobacter populi</name>
    <dbReference type="NCBI Taxonomy" id="2306993"/>
    <lineage>
        <taxon>Bacteria</taxon>
        <taxon>Pseudomonadati</taxon>
        <taxon>Pseudomonadota</taxon>
        <taxon>Alphaproteobacteria</taxon>
        <taxon>Rhodobacterales</taxon>
        <taxon>Rhodobacter group</taxon>
        <taxon>Paenirhodobacter</taxon>
    </lineage>
</organism>
<name>A0A443JRE4_9RHOB</name>
<dbReference type="EMBL" id="SAUZ01000004">
    <property type="protein sequence ID" value="RWR23085.1"/>
    <property type="molecule type" value="Genomic_DNA"/>
</dbReference>
<evidence type="ECO:0000313" key="1">
    <source>
        <dbReference type="EMBL" id="RWR23085.1"/>
    </source>
</evidence>
<reference evidence="1 2" key="1">
    <citation type="submission" date="2019-01" db="EMBL/GenBank/DDBJ databases">
        <title>Sinorhodobacter populi sp. nov. isolated from the symptomatic bark tissue of Populus euramericana canker.</title>
        <authorList>
            <person name="Xu G."/>
        </authorList>
    </citation>
    <scope>NUCLEOTIDE SEQUENCE [LARGE SCALE GENOMIC DNA]</scope>
    <source>
        <strain evidence="1 2">SK2B-1</strain>
    </source>
</reference>
<gene>
    <name evidence="1" type="ORF">D2T30_05545</name>
</gene>